<dbReference type="PANTHER" id="PTHR19367">
    <property type="entry name" value="T-CELL RECEPTOR ALPHA CHAIN V REGION"/>
    <property type="match status" value="1"/>
</dbReference>
<sequence length="103" mass="11421">MAADQIGPNKSANVTSTEGKSVTLSCSYDASSRYVVLLWYRQYHNTEPQYLIWKYARSYSGTGTPADRRFQSTTSETSTELIITGVTLSDSALYYCALRVGAQ</sequence>
<keyword evidence="2" id="KW-1064">Adaptive immunity</keyword>
<evidence type="ECO:0000313" key="11">
    <source>
        <dbReference type="Proteomes" id="UP000694700"/>
    </source>
</evidence>
<protein>
    <submittedName>
        <fullName evidence="9">T-cell receptor alpha/delta variable 23.1.4</fullName>
    </submittedName>
</protein>
<proteinExistence type="predicted"/>
<dbReference type="GO" id="GO:0042101">
    <property type="term" value="C:T cell receptor complex"/>
    <property type="evidence" value="ECO:0007669"/>
    <property type="project" value="UniProtKB-KW"/>
</dbReference>
<evidence type="ECO:0000313" key="9">
    <source>
        <dbReference type="Ensembl" id="ENSCCRP00020075102.1"/>
    </source>
</evidence>
<keyword evidence="4" id="KW-0393">Immunoglobulin domain</keyword>
<dbReference type="InterPro" id="IPR013106">
    <property type="entry name" value="Ig_V-set"/>
</dbReference>
<feature type="domain" description="Ig-like" evidence="7">
    <location>
        <begin position="8"/>
        <end position="103"/>
    </location>
</feature>
<dbReference type="InterPro" id="IPR007110">
    <property type="entry name" value="Ig-like_dom"/>
</dbReference>
<keyword evidence="5" id="KW-0391">Immunity</keyword>
<dbReference type="Ensembl" id="ENSCCRT00010074295.1">
    <property type="protein sequence ID" value="ENSCCRP00010067292.1"/>
    <property type="gene ID" value="ENSCCRG00010029131.1"/>
</dbReference>
<dbReference type="AlphaFoldDB" id="A0A8C1UB04"/>
<evidence type="ECO:0000256" key="1">
    <source>
        <dbReference type="ARBA" id="ARBA00022729"/>
    </source>
</evidence>
<dbReference type="PANTHER" id="PTHR19367:SF18">
    <property type="entry name" value="T CELL RECEPTOR ALPHA VARIABLE 16"/>
    <property type="match status" value="1"/>
</dbReference>
<evidence type="ECO:0000313" key="10">
    <source>
        <dbReference type="Proteomes" id="UP000694427"/>
    </source>
</evidence>
<keyword evidence="5" id="KW-1279">T cell receptor</keyword>
<organism evidence="8 11">
    <name type="scientific">Cyprinus carpio</name>
    <name type="common">Common carp</name>
    <dbReference type="NCBI Taxonomy" id="7962"/>
    <lineage>
        <taxon>Eukaryota</taxon>
        <taxon>Metazoa</taxon>
        <taxon>Chordata</taxon>
        <taxon>Craniata</taxon>
        <taxon>Vertebrata</taxon>
        <taxon>Euteleostomi</taxon>
        <taxon>Actinopterygii</taxon>
        <taxon>Neopterygii</taxon>
        <taxon>Teleostei</taxon>
        <taxon>Ostariophysi</taxon>
        <taxon>Cypriniformes</taxon>
        <taxon>Cyprinidae</taxon>
        <taxon>Cyprininae</taxon>
        <taxon>Cyprinus</taxon>
    </lineage>
</organism>
<dbReference type="Proteomes" id="UP000694700">
    <property type="component" value="Unplaced"/>
</dbReference>
<name>A0A8C1UB04_CYPCA</name>
<evidence type="ECO:0000256" key="5">
    <source>
        <dbReference type="ARBA" id="ARBA00043266"/>
    </source>
</evidence>
<keyword evidence="1" id="KW-0732">Signal</keyword>
<evidence type="ECO:0000256" key="2">
    <source>
        <dbReference type="ARBA" id="ARBA00023130"/>
    </source>
</evidence>
<feature type="region of interest" description="Disordered" evidence="6">
    <location>
        <begin position="1"/>
        <end position="20"/>
    </location>
</feature>
<dbReference type="Gene3D" id="2.60.40.10">
    <property type="entry name" value="Immunoglobulins"/>
    <property type="match status" value="1"/>
</dbReference>
<dbReference type="InterPro" id="IPR036179">
    <property type="entry name" value="Ig-like_dom_sf"/>
</dbReference>
<dbReference type="Proteomes" id="UP000694701">
    <property type="component" value="Unplaced"/>
</dbReference>
<reference evidence="8" key="1">
    <citation type="submission" date="2025-05" db="UniProtKB">
        <authorList>
            <consortium name="Ensembl"/>
        </authorList>
    </citation>
    <scope>IDENTIFICATION</scope>
</reference>
<dbReference type="SMART" id="SM00406">
    <property type="entry name" value="IGv"/>
    <property type="match status" value="1"/>
</dbReference>
<dbReference type="Ensembl" id="ENSCCRT00020082365.1">
    <property type="protein sequence ID" value="ENSCCRP00020075102.1"/>
    <property type="gene ID" value="ENSCCRG00020034978.1"/>
</dbReference>
<dbReference type="Proteomes" id="UP000694427">
    <property type="component" value="Unplaced"/>
</dbReference>
<evidence type="ECO:0000256" key="6">
    <source>
        <dbReference type="SAM" id="MobiDB-lite"/>
    </source>
</evidence>
<dbReference type="Ensembl" id="ENSCCRT00015036028.1">
    <property type="protein sequence ID" value="ENSCCRP00015034808.1"/>
    <property type="gene ID" value="ENSCCRG00015014527.1"/>
</dbReference>
<dbReference type="SMART" id="SM00409">
    <property type="entry name" value="IG"/>
    <property type="match status" value="1"/>
</dbReference>
<accession>A0A8C1UB04</accession>
<dbReference type="GO" id="GO:0002250">
    <property type="term" value="P:adaptive immune response"/>
    <property type="evidence" value="ECO:0007669"/>
    <property type="project" value="UniProtKB-KW"/>
</dbReference>
<feature type="compositionally biased region" description="Polar residues" evidence="6">
    <location>
        <begin position="8"/>
        <end position="20"/>
    </location>
</feature>
<evidence type="ECO:0000256" key="4">
    <source>
        <dbReference type="ARBA" id="ARBA00023319"/>
    </source>
</evidence>
<dbReference type="Pfam" id="PF07686">
    <property type="entry name" value="V-set"/>
    <property type="match status" value="1"/>
</dbReference>
<keyword evidence="3" id="KW-0675">Receptor</keyword>
<dbReference type="InterPro" id="IPR051287">
    <property type="entry name" value="TCR_variable_region"/>
</dbReference>
<evidence type="ECO:0000259" key="7">
    <source>
        <dbReference type="PROSITE" id="PS50835"/>
    </source>
</evidence>
<dbReference type="SUPFAM" id="SSF48726">
    <property type="entry name" value="Immunoglobulin"/>
    <property type="match status" value="1"/>
</dbReference>
<keyword evidence="10" id="KW-1185">Reference proteome</keyword>
<dbReference type="InterPro" id="IPR013783">
    <property type="entry name" value="Ig-like_fold"/>
</dbReference>
<dbReference type="PROSITE" id="PS50835">
    <property type="entry name" value="IG_LIKE"/>
    <property type="match status" value="1"/>
</dbReference>
<evidence type="ECO:0000313" key="8">
    <source>
        <dbReference type="Ensembl" id="ENSCCRP00015034808.1"/>
    </source>
</evidence>
<dbReference type="InterPro" id="IPR003599">
    <property type="entry name" value="Ig_sub"/>
</dbReference>
<evidence type="ECO:0000256" key="3">
    <source>
        <dbReference type="ARBA" id="ARBA00023170"/>
    </source>
</evidence>